<evidence type="ECO:0000256" key="2">
    <source>
        <dbReference type="ARBA" id="ARBA00022692"/>
    </source>
</evidence>
<protein>
    <recommendedName>
        <fullName evidence="9">Yip1 domain-containing protein</fullName>
    </recommendedName>
</protein>
<dbReference type="EMBL" id="VCIW01000001">
    <property type="protein sequence ID" value="TLS54149.1"/>
    <property type="molecule type" value="Genomic_DNA"/>
</dbReference>
<dbReference type="GO" id="GO:0008270">
    <property type="term" value="F:zinc ion binding"/>
    <property type="evidence" value="ECO:0007669"/>
    <property type="project" value="UniProtKB-KW"/>
</dbReference>
<dbReference type="Proteomes" id="UP000309676">
    <property type="component" value="Unassembled WGS sequence"/>
</dbReference>
<dbReference type="Pfam" id="PF01436">
    <property type="entry name" value="NHL"/>
    <property type="match status" value="1"/>
</dbReference>
<feature type="transmembrane region" description="Helical" evidence="7">
    <location>
        <begin position="538"/>
        <end position="562"/>
    </location>
</feature>
<keyword evidence="11" id="KW-1185">Reference proteome</keyword>
<evidence type="ECO:0000256" key="4">
    <source>
        <dbReference type="ARBA" id="ARBA00022989"/>
    </source>
</evidence>
<feature type="repeat" description="NHL" evidence="6">
    <location>
        <begin position="70"/>
        <end position="100"/>
    </location>
</feature>
<dbReference type="RefSeq" id="WP_138191975.1">
    <property type="nucleotide sequence ID" value="NZ_VCIW01000001.1"/>
</dbReference>
<accession>A0A5R9GG36</accession>
<dbReference type="PROSITE" id="PS51125">
    <property type="entry name" value="NHL"/>
    <property type="match status" value="2"/>
</dbReference>
<evidence type="ECO:0000256" key="1">
    <source>
        <dbReference type="ARBA" id="ARBA00004141"/>
    </source>
</evidence>
<dbReference type="InterPro" id="IPR001258">
    <property type="entry name" value="NHL_repeat"/>
</dbReference>
<name>A0A5R9GG36_9BACL</name>
<dbReference type="Gene3D" id="2.120.10.30">
    <property type="entry name" value="TolB, C-terminal domain"/>
    <property type="match status" value="1"/>
</dbReference>
<feature type="transmembrane region" description="Helical" evidence="7">
    <location>
        <begin position="574"/>
        <end position="593"/>
    </location>
</feature>
<dbReference type="GO" id="GO:0016020">
    <property type="term" value="C:membrane"/>
    <property type="evidence" value="ECO:0007669"/>
    <property type="project" value="UniProtKB-SubCell"/>
</dbReference>
<feature type="domain" description="Yip1" evidence="9">
    <location>
        <begin position="516"/>
        <end position="685"/>
    </location>
</feature>
<feature type="chain" id="PRO_5024440218" description="Yip1 domain-containing protein" evidence="8">
    <location>
        <begin position="30"/>
        <end position="711"/>
    </location>
</feature>
<feature type="repeat" description="NHL" evidence="6">
    <location>
        <begin position="115"/>
        <end position="150"/>
    </location>
</feature>
<keyword evidence="4 7" id="KW-1133">Transmembrane helix</keyword>
<dbReference type="Pfam" id="PF04893">
    <property type="entry name" value="Yip1"/>
    <property type="match status" value="1"/>
</dbReference>
<evidence type="ECO:0000256" key="7">
    <source>
        <dbReference type="SAM" id="Phobius"/>
    </source>
</evidence>
<dbReference type="SUPFAM" id="SSF48452">
    <property type="entry name" value="TPR-like"/>
    <property type="match status" value="1"/>
</dbReference>
<dbReference type="InterPro" id="IPR011042">
    <property type="entry name" value="6-blade_b-propeller_TolB-like"/>
</dbReference>
<reference evidence="10 11" key="1">
    <citation type="submission" date="2019-05" db="EMBL/GenBank/DDBJ databases">
        <authorList>
            <person name="Narsing Rao M.P."/>
            <person name="Li W.J."/>
        </authorList>
    </citation>
    <scope>NUCLEOTIDE SEQUENCE [LARGE SCALE GENOMIC DNA]</scope>
    <source>
        <strain evidence="10 11">SYSU_K30003</strain>
    </source>
</reference>
<evidence type="ECO:0000256" key="6">
    <source>
        <dbReference type="PROSITE-ProRule" id="PRU00504"/>
    </source>
</evidence>
<organism evidence="10 11">
    <name type="scientific">Paenibacillus antri</name>
    <dbReference type="NCBI Taxonomy" id="2582848"/>
    <lineage>
        <taxon>Bacteria</taxon>
        <taxon>Bacillati</taxon>
        <taxon>Bacillota</taxon>
        <taxon>Bacilli</taxon>
        <taxon>Bacillales</taxon>
        <taxon>Paenibacillaceae</taxon>
        <taxon>Paenibacillus</taxon>
    </lineage>
</organism>
<comment type="subcellular location">
    <subcellularLocation>
        <location evidence="1">Membrane</location>
        <topology evidence="1">Multi-pass membrane protein</topology>
    </subcellularLocation>
</comment>
<evidence type="ECO:0000313" key="10">
    <source>
        <dbReference type="EMBL" id="TLS54149.1"/>
    </source>
</evidence>
<dbReference type="OrthoDB" id="9799230at2"/>
<keyword evidence="5 7" id="KW-0472">Membrane</keyword>
<evidence type="ECO:0000256" key="5">
    <source>
        <dbReference type="ARBA" id="ARBA00023136"/>
    </source>
</evidence>
<gene>
    <name evidence="10" type="ORF">FE782_02040</name>
</gene>
<evidence type="ECO:0000259" key="9">
    <source>
        <dbReference type="Pfam" id="PF04893"/>
    </source>
</evidence>
<dbReference type="PANTHER" id="PTHR24104">
    <property type="entry name" value="E3 UBIQUITIN-PROTEIN LIGASE NHLRC1-RELATED"/>
    <property type="match status" value="1"/>
</dbReference>
<dbReference type="CDD" id="cd05819">
    <property type="entry name" value="NHL"/>
    <property type="match status" value="1"/>
</dbReference>
<keyword evidence="8" id="KW-0732">Signal</keyword>
<dbReference type="InterPro" id="IPR011990">
    <property type="entry name" value="TPR-like_helical_dom_sf"/>
</dbReference>
<feature type="transmembrane region" description="Helical" evidence="7">
    <location>
        <begin position="469"/>
        <end position="489"/>
    </location>
</feature>
<dbReference type="SUPFAM" id="SSF101898">
    <property type="entry name" value="NHL repeat"/>
    <property type="match status" value="1"/>
</dbReference>
<dbReference type="AlphaFoldDB" id="A0A5R9GG36"/>
<dbReference type="PANTHER" id="PTHR24104:SF25">
    <property type="entry name" value="PROTEIN LIN-41"/>
    <property type="match status" value="1"/>
</dbReference>
<evidence type="ECO:0000256" key="8">
    <source>
        <dbReference type="SAM" id="SignalP"/>
    </source>
</evidence>
<keyword evidence="2 7" id="KW-0812">Transmembrane</keyword>
<dbReference type="InterPro" id="IPR006977">
    <property type="entry name" value="Yip1_dom"/>
</dbReference>
<feature type="transmembrane region" description="Helical" evidence="7">
    <location>
        <begin position="637"/>
        <end position="657"/>
    </location>
</feature>
<evidence type="ECO:0000256" key="3">
    <source>
        <dbReference type="ARBA" id="ARBA00022737"/>
    </source>
</evidence>
<evidence type="ECO:0000313" key="11">
    <source>
        <dbReference type="Proteomes" id="UP000309676"/>
    </source>
</evidence>
<comment type="caution">
    <text evidence="10">The sequence shown here is derived from an EMBL/GenBank/DDBJ whole genome shotgun (WGS) entry which is preliminary data.</text>
</comment>
<dbReference type="Gene3D" id="1.25.40.10">
    <property type="entry name" value="Tetratricopeptide repeat domain"/>
    <property type="match status" value="1"/>
</dbReference>
<keyword evidence="3" id="KW-0677">Repeat</keyword>
<sequence>MVWKTWKTRILAGAAVCLLLGAGAGSASAMVPYKTYTYDYEGNYVVSPDAYVPDRVVGAIDMGIADGTGLNQPQDLVTGPDGRVYIADTGNHRIVVLDEQYRFQREIRSFARADGTEDGFNAPAGLFVTDDGTLYVADAKNARIVALRPDGSLLNVFEAPDADVLPAGFIYEPSAVGVDQAGRMYVISKSTNMGVIALNADGRFDGFVGAEKVEPKALDLFWELVTTDAQRSRSAKNVPTEYNNIAIDELGFAYVTSSALNARNQLQAMRNRDRSSQYAPIKRLNNTGIDVLKRNGAYPPAGDLQTAETVSRFIDAALTADGVYTALDATQNKLFTYDGEGNLLYAFGGTGSQNGVFRAAVAIAYQGAKLLALDANTARVTVFARTAYGDAIAEAIRHRKERSYDASIAAWREVLKMHPSFELAYSGVAMSHMRKAEYREAMENYKLANDWDQYFKAFAAYRKEVARNIILLIPIAAAALIWLATRFFAYARRVNAAGWKKAGKRTYKEELLYALHLIVHPFDGFWDLKHERRGSFRAAVTIVALVMAVDVWRTMVGGYVLFPTDWRVIELHDTALRVLIPFVLWVCANWGLTTLMDGEGSLKDIFIASAYALTPIVLIQVPAALFSNVLTLQEVQFVNVLSTIAYAWAFALIFVGVMVTNDYAPFKNFYTSAISVVGMGFVAFLVVLFINILQKMQTFFATIVDEITFRL</sequence>
<dbReference type="InterPro" id="IPR050952">
    <property type="entry name" value="TRIM-NHL_E3_ligases"/>
</dbReference>
<feature type="transmembrane region" description="Helical" evidence="7">
    <location>
        <begin position="669"/>
        <end position="693"/>
    </location>
</feature>
<feature type="signal peptide" evidence="8">
    <location>
        <begin position="1"/>
        <end position="29"/>
    </location>
</feature>
<proteinExistence type="predicted"/>
<feature type="transmembrane region" description="Helical" evidence="7">
    <location>
        <begin position="605"/>
        <end position="625"/>
    </location>
</feature>